<comment type="caution">
    <text evidence="2">The sequence shown here is derived from an EMBL/GenBank/DDBJ whole genome shotgun (WGS) entry which is preliminary data.</text>
</comment>
<feature type="compositionally biased region" description="Polar residues" evidence="1">
    <location>
        <begin position="547"/>
        <end position="556"/>
    </location>
</feature>
<sequence>MPCQVSPTPPPGIDLMPHTMTLPPLPARKTFLPEGGTTSLPSEPTPSQVLQDVASSSAGALSNNHPTGFATIRSIERKPKIDEPGLRAKVSFMTSIKTPEEETIVRSLHPSLEDCNSVSVVEGGPVEKPIWLVSACSAQHIKSTHAAGREIHVLPKQCLPPISPLGVPVRGVPIKTIDPQSFLQPQQVTLIREAFPGSIGAQILLTGWLLILFPEKKSLVACWDKGVPDEVGGLRVGYIIASFHATANIIESGRAITDAPGTLVQQAALGLRLRLPGGQEAITTVTHAFVRLADSRMSKFRKRFTEHILAAKEYLTRMQPPPRQAPQAGIVYPKRAANSPVGKQVWLSGTDTCIGTITVTYDRCTRHRLIPYPYGFQHDLSLVTGPNLPQLTNPPHTPRVTEWGPYEEALQGRPVFVHRYNIATGSSFTYQGHGVTAQAHQCIIHGTQYSWDARAFSAALLWRTLRDTDSVRGASGSVLCLGEPQHETARALLFQNFEGPLTASEYIHIDENEDAPSFKGGFLLPEEIRRSEIITARDIYPEDFRTPQRSSNSGVPTQECGMTI</sequence>
<proteinExistence type="predicted"/>
<feature type="region of interest" description="Disordered" evidence="1">
    <location>
        <begin position="23"/>
        <end position="65"/>
    </location>
</feature>
<organism evidence="2 3">
    <name type="scientific">Penicillium thymicola</name>
    <dbReference type="NCBI Taxonomy" id="293382"/>
    <lineage>
        <taxon>Eukaryota</taxon>
        <taxon>Fungi</taxon>
        <taxon>Dikarya</taxon>
        <taxon>Ascomycota</taxon>
        <taxon>Pezizomycotina</taxon>
        <taxon>Eurotiomycetes</taxon>
        <taxon>Eurotiomycetidae</taxon>
        <taxon>Eurotiales</taxon>
        <taxon>Aspergillaceae</taxon>
        <taxon>Penicillium</taxon>
    </lineage>
</organism>
<gene>
    <name evidence="2" type="ORF">VN97_g4557</name>
</gene>
<feature type="region of interest" description="Disordered" evidence="1">
    <location>
        <begin position="545"/>
        <end position="564"/>
    </location>
</feature>
<keyword evidence="3" id="KW-1185">Reference proteome</keyword>
<evidence type="ECO:0000313" key="2">
    <source>
        <dbReference type="EMBL" id="KAJ9488740.1"/>
    </source>
</evidence>
<feature type="compositionally biased region" description="Polar residues" evidence="1">
    <location>
        <begin position="36"/>
        <end position="65"/>
    </location>
</feature>
<accession>A0AAI9TK29</accession>
<dbReference type="AlphaFoldDB" id="A0AAI9TK29"/>
<dbReference type="Proteomes" id="UP001227192">
    <property type="component" value="Unassembled WGS sequence"/>
</dbReference>
<dbReference type="EMBL" id="LACB01000107">
    <property type="protein sequence ID" value="KAJ9488740.1"/>
    <property type="molecule type" value="Genomic_DNA"/>
</dbReference>
<reference evidence="2" key="1">
    <citation type="submission" date="2015-06" db="EMBL/GenBank/DDBJ databases">
        <authorList>
            <person name="Nguyen H."/>
        </authorList>
    </citation>
    <scope>NUCLEOTIDE SEQUENCE</scope>
    <source>
        <strain evidence="2">DAOM 180753</strain>
    </source>
</reference>
<name>A0AAI9TK29_PENTH</name>
<evidence type="ECO:0000313" key="3">
    <source>
        <dbReference type="Proteomes" id="UP001227192"/>
    </source>
</evidence>
<evidence type="ECO:0000256" key="1">
    <source>
        <dbReference type="SAM" id="MobiDB-lite"/>
    </source>
</evidence>
<reference evidence="2" key="2">
    <citation type="journal article" date="2016" name="Fungal Biol.">
        <title>Ochratoxin A production by Penicillium thymicola.</title>
        <authorList>
            <person name="Nguyen H.D.T."/>
            <person name="McMullin D.R."/>
            <person name="Ponomareva E."/>
            <person name="Riley R."/>
            <person name="Pomraning K.R."/>
            <person name="Baker S.E."/>
            <person name="Seifert K.A."/>
        </authorList>
    </citation>
    <scope>NUCLEOTIDE SEQUENCE</scope>
    <source>
        <strain evidence="2">DAOM 180753</strain>
    </source>
</reference>
<protein>
    <submittedName>
        <fullName evidence="2">Uncharacterized protein</fullName>
    </submittedName>
</protein>